<feature type="domain" description="Beta-lactamase-related" evidence="4">
    <location>
        <begin position="65"/>
        <end position="365"/>
    </location>
</feature>
<reference evidence="5 6" key="1">
    <citation type="submission" date="2019-08" db="EMBL/GenBank/DDBJ databases">
        <title>Antarcticibacterium arcticum sp. nov., a bacterium isolated from marine sediment of the Canadian Beaufort Sea.</title>
        <authorList>
            <person name="Lee Y.M."/>
            <person name="Baek K."/>
            <person name="Lee D.-H."/>
            <person name="Shin S.C."/>
            <person name="Jin Y.K."/>
            <person name="Park Y."/>
        </authorList>
    </citation>
    <scope>NUCLEOTIDE SEQUENCE [LARGE SCALE GENOMIC DNA]</scope>
    <source>
        <strain evidence="5 6">PAMC 28998</strain>
    </source>
</reference>
<dbReference type="GO" id="GO:0016787">
    <property type="term" value="F:hydrolase activity"/>
    <property type="evidence" value="ECO:0007669"/>
    <property type="project" value="UniProtKB-KW"/>
</dbReference>
<dbReference type="EMBL" id="CP042476">
    <property type="protein sequence ID" value="QED38090.1"/>
    <property type="molecule type" value="Genomic_DNA"/>
</dbReference>
<dbReference type="SUPFAM" id="SSF48452">
    <property type="entry name" value="TPR-like"/>
    <property type="match status" value="1"/>
</dbReference>
<keyword evidence="6" id="KW-1185">Reference proteome</keyword>
<proteinExistence type="predicted"/>
<dbReference type="KEGG" id="anp:FK178_10300"/>
<dbReference type="AlphaFoldDB" id="A0A5B8YJG7"/>
<evidence type="ECO:0000256" key="3">
    <source>
        <dbReference type="PROSITE-ProRule" id="PRU00339"/>
    </source>
</evidence>
<dbReference type="SUPFAM" id="SSF56601">
    <property type="entry name" value="beta-lactamase/transpeptidase-like"/>
    <property type="match status" value="1"/>
</dbReference>
<keyword evidence="3" id="KW-0802">TPR repeat</keyword>
<dbReference type="Gene3D" id="1.25.40.10">
    <property type="entry name" value="Tetratricopeptide repeat domain"/>
    <property type="match status" value="1"/>
</dbReference>
<evidence type="ECO:0000313" key="6">
    <source>
        <dbReference type="Proteomes" id="UP000321954"/>
    </source>
</evidence>
<dbReference type="InterPro" id="IPR050491">
    <property type="entry name" value="AmpC-like"/>
</dbReference>
<evidence type="ECO:0000256" key="2">
    <source>
        <dbReference type="ARBA" id="ARBA00023136"/>
    </source>
</evidence>
<dbReference type="Pfam" id="PF00144">
    <property type="entry name" value="Beta-lactamase"/>
    <property type="match status" value="1"/>
</dbReference>
<protein>
    <submittedName>
        <fullName evidence="5">Serine hydrolase</fullName>
    </submittedName>
</protein>
<keyword evidence="5" id="KW-0378">Hydrolase</keyword>
<dbReference type="InterPro" id="IPR001466">
    <property type="entry name" value="Beta-lactam-related"/>
</dbReference>
<dbReference type="InterPro" id="IPR012338">
    <property type="entry name" value="Beta-lactam/transpept-like"/>
</dbReference>
<evidence type="ECO:0000256" key="1">
    <source>
        <dbReference type="ARBA" id="ARBA00004370"/>
    </source>
</evidence>
<dbReference type="OrthoDB" id="9793489at2"/>
<keyword evidence="2" id="KW-0472">Membrane</keyword>
<dbReference type="PANTHER" id="PTHR46825">
    <property type="entry name" value="D-ALANYL-D-ALANINE-CARBOXYPEPTIDASE/ENDOPEPTIDASE AMPH"/>
    <property type="match status" value="1"/>
</dbReference>
<feature type="repeat" description="TPR" evidence="3">
    <location>
        <begin position="458"/>
        <end position="491"/>
    </location>
</feature>
<organism evidence="5 6">
    <name type="scientific">Antarcticibacterium arcticum</name>
    <dbReference type="NCBI Taxonomy" id="2585771"/>
    <lineage>
        <taxon>Bacteria</taxon>
        <taxon>Pseudomonadati</taxon>
        <taxon>Bacteroidota</taxon>
        <taxon>Flavobacteriia</taxon>
        <taxon>Flavobacteriales</taxon>
        <taxon>Flavobacteriaceae</taxon>
        <taxon>Antarcticibacterium</taxon>
    </lineage>
</organism>
<accession>A0A5B8YJG7</accession>
<dbReference type="PANTHER" id="PTHR46825:SF11">
    <property type="entry name" value="PENICILLIN-BINDING PROTEIN 4"/>
    <property type="match status" value="1"/>
</dbReference>
<dbReference type="Gene3D" id="3.40.710.10">
    <property type="entry name" value="DD-peptidase/beta-lactamase superfamily"/>
    <property type="match status" value="1"/>
</dbReference>
<dbReference type="InterPro" id="IPR019734">
    <property type="entry name" value="TPR_rpt"/>
</dbReference>
<dbReference type="InterPro" id="IPR011990">
    <property type="entry name" value="TPR-like_helical_dom_sf"/>
</dbReference>
<dbReference type="PROSITE" id="PS50005">
    <property type="entry name" value="TPR"/>
    <property type="match status" value="1"/>
</dbReference>
<sequence>MNPTGKAFQGNCEIIHLKMRQILISFFTLVLFASGSYGQSTNEEETIRRINTYLSDLEKIAFNGAVLVNLNGEVISKGFGFSNKEQQLKNSPNTIFDIGSITKQFTAAAVLKLEMQGKLSTEDKISKYFDSIPADKEMITLHDLLRHQSGLISNIGKDYEKISKEEFLHKVLSSKLRFNVGSGFSYSNIGYSLLAMIIEKVSGQSYETYLYENLWEPSAMQMTGYTRPGFDPELIAVGYYRDGREWGKPTNMEWDQTAPYWHLRGNGGILSTTGDLYKWHTALTTGSILSPEAIHKFYHPKLRTDETEASYYAYGWDVYQTNRGTTRLWHNGGNNIVYADFRRFIDEGVTLIMLTNQSHPNFDDLNEEISQMIFNADYTPAIPGADNETNRNFTNFIIRTLQDSGLEKAKEAYQGKNEDQDLIEFIMRSEGLDHLYNNKPDMAMQIFLMNVFVHPNTAKALQSLAEGYMVTGNKDLALKFFNESLSLNPDNPFAKDMIKVLGK</sequence>
<gene>
    <name evidence="5" type="ORF">FK178_10300</name>
</gene>
<evidence type="ECO:0000313" key="5">
    <source>
        <dbReference type="EMBL" id="QED38090.1"/>
    </source>
</evidence>
<dbReference type="GO" id="GO:0016020">
    <property type="term" value="C:membrane"/>
    <property type="evidence" value="ECO:0007669"/>
    <property type="project" value="UniProtKB-SubCell"/>
</dbReference>
<dbReference type="Proteomes" id="UP000321954">
    <property type="component" value="Chromosome"/>
</dbReference>
<evidence type="ECO:0000259" key="4">
    <source>
        <dbReference type="Pfam" id="PF00144"/>
    </source>
</evidence>
<dbReference type="SMART" id="SM00028">
    <property type="entry name" value="TPR"/>
    <property type="match status" value="1"/>
</dbReference>
<name>A0A5B8YJG7_9FLAO</name>
<comment type="subcellular location">
    <subcellularLocation>
        <location evidence="1">Membrane</location>
    </subcellularLocation>
</comment>